<dbReference type="InterPro" id="IPR050469">
    <property type="entry name" value="Diguanylate_Cyclase"/>
</dbReference>
<dbReference type="NCBIfam" id="TIGR00254">
    <property type="entry name" value="GGDEF"/>
    <property type="match status" value="1"/>
</dbReference>
<dbReference type="EMBL" id="FMSV02000537">
    <property type="protein sequence ID" value="SEH07631.1"/>
    <property type="molecule type" value="Genomic_DNA"/>
</dbReference>
<dbReference type="InterPro" id="IPR043128">
    <property type="entry name" value="Rev_trsase/Diguanyl_cyclase"/>
</dbReference>
<evidence type="ECO:0000256" key="2">
    <source>
        <dbReference type="ARBA" id="ARBA00034247"/>
    </source>
</evidence>
<dbReference type="GO" id="GO:0043709">
    <property type="term" value="P:cell adhesion involved in single-species biofilm formation"/>
    <property type="evidence" value="ECO:0007669"/>
    <property type="project" value="TreeGrafter"/>
</dbReference>
<dbReference type="RefSeq" id="WP_103921265.1">
    <property type="nucleotide sequence ID" value="NZ_FMSV02000537.1"/>
</dbReference>
<evidence type="ECO:0000256" key="3">
    <source>
        <dbReference type="SAM" id="MobiDB-lite"/>
    </source>
</evidence>
<protein>
    <recommendedName>
        <fullName evidence="1">diguanylate cyclase</fullName>
        <ecNumber evidence="1">2.7.7.65</ecNumber>
    </recommendedName>
</protein>
<evidence type="ECO:0000259" key="4">
    <source>
        <dbReference type="PROSITE" id="PS50887"/>
    </source>
</evidence>
<feature type="region of interest" description="Disordered" evidence="3">
    <location>
        <begin position="83"/>
        <end position="106"/>
    </location>
</feature>
<dbReference type="AlphaFoldDB" id="A0A1H6FDZ8"/>
<dbReference type="InterPro" id="IPR029787">
    <property type="entry name" value="Nucleotide_cyclase"/>
</dbReference>
<evidence type="ECO:0000313" key="5">
    <source>
        <dbReference type="EMBL" id="SEH07631.1"/>
    </source>
</evidence>
<dbReference type="PANTHER" id="PTHR45138">
    <property type="entry name" value="REGULATORY COMPONENTS OF SENSORY TRANSDUCTION SYSTEM"/>
    <property type="match status" value="1"/>
</dbReference>
<reference evidence="5 6" key="1">
    <citation type="submission" date="2016-10" db="EMBL/GenBank/DDBJ databases">
        <authorList>
            <person name="de Groot N.N."/>
        </authorList>
    </citation>
    <scope>NUCLEOTIDE SEQUENCE [LARGE SCALE GENOMIC DNA]</scope>
    <source>
        <strain evidence="5">MBHS1</strain>
    </source>
</reference>
<dbReference type="SUPFAM" id="SSF55073">
    <property type="entry name" value="Nucleotide cyclase"/>
    <property type="match status" value="1"/>
</dbReference>
<comment type="catalytic activity">
    <reaction evidence="2">
        <text>2 GTP = 3',3'-c-di-GMP + 2 diphosphate</text>
        <dbReference type="Rhea" id="RHEA:24898"/>
        <dbReference type="ChEBI" id="CHEBI:33019"/>
        <dbReference type="ChEBI" id="CHEBI:37565"/>
        <dbReference type="ChEBI" id="CHEBI:58805"/>
        <dbReference type="EC" id="2.7.7.65"/>
    </reaction>
</comment>
<dbReference type="GO" id="GO:1902201">
    <property type="term" value="P:negative regulation of bacterial-type flagellum-dependent cell motility"/>
    <property type="evidence" value="ECO:0007669"/>
    <property type="project" value="TreeGrafter"/>
</dbReference>
<keyword evidence="6" id="KW-1185">Reference proteome</keyword>
<feature type="domain" description="GGDEF" evidence="4">
    <location>
        <begin position="1"/>
        <end position="74"/>
    </location>
</feature>
<dbReference type="GO" id="GO:0052621">
    <property type="term" value="F:diguanylate cyclase activity"/>
    <property type="evidence" value="ECO:0007669"/>
    <property type="project" value="UniProtKB-EC"/>
</dbReference>
<dbReference type="OrthoDB" id="9812260at2"/>
<name>A0A1H6FDZ8_9GAMM</name>
<keyword evidence="5" id="KW-0808">Transferase</keyword>
<gene>
    <name evidence="5" type="primary">ydaM_1</name>
    <name evidence="5" type="ORF">MBHS_03509</name>
</gene>
<dbReference type="Proteomes" id="UP000236724">
    <property type="component" value="Unassembled WGS sequence"/>
</dbReference>
<proteinExistence type="predicted"/>
<dbReference type="InterPro" id="IPR000160">
    <property type="entry name" value="GGDEF_dom"/>
</dbReference>
<dbReference type="Pfam" id="PF00990">
    <property type="entry name" value="GGDEF"/>
    <property type="match status" value="1"/>
</dbReference>
<dbReference type="PANTHER" id="PTHR45138:SF9">
    <property type="entry name" value="DIGUANYLATE CYCLASE DGCM-RELATED"/>
    <property type="match status" value="1"/>
</dbReference>
<keyword evidence="5" id="KW-0548">Nucleotidyltransferase</keyword>
<evidence type="ECO:0000256" key="1">
    <source>
        <dbReference type="ARBA" id="ARBA00012528"/>
    </source>
</evidence>
<dbReference type="EC" id="2.7.7.65" evidence="1"/>
<dbReference type="GO" id="GO:0005886">
    <property type="term" value="C:plasma membrane"/>
    <property type="evidence" value="ECO:0007669"/>
    <property type="project" value="TreeGrafter"/>
</dbReference>
<dbReference type="PROSITE" id="PS50887">
    <property type="entry name" value="GGDEF"/>
    <property type="match status" value="1"/>
</dbReference>
<sequence length="106" mass="11547">MLPLTGLERAAYTAERLRESVAGNHFEGIGQLTISIGVAEYHKNNEMISLIEQADTALYQAKNKGRNQVAVYDNSRSHFISDTDLVDAGNSQDNAGNNHPDDAAND</sequence>
<organism evidence="5 6">
    <name type="scientific">Candidatus Venteria ishoeyi</name>
    <dbReference type="NCBI Taxonomy" id="1899563"/>
    <lineage>
        <taxon>Bacteria</taxon>
        <taxon>Pseudomonadati</taxon>
        <taxon>Pseudomonadota</taxon>
        <taxon>Gammaproteobacteria</taxon>
        <taxon>Thiotrichales</taxon>
        <taxon>Thiotrichaceae</taxon>
        <taxon>Venteria</taxon>
    </lineage>
</organism>
<accession>A0A1H6FDZ8</accession>
<dbReference type="Gene3D" id="3.30.70.270">
    <property type="match status" value="1"/>
</dbReference>
<evidence type="ECO:0000313" key="6">
    <source>
        <dbReference type="Proteomes" id="UP000236724"/>
    </source>
</evidence>